<protein>
    <submittedName>
        <fullName evidence="6">Aldehyde-activating protein</fullName>
    </submittedName>
</protein>
<evidence type="ECO:0000256" key="3">
    <source>
        <dbReference type="ARBA" id="ARBA00022833"/>
    </source>
</evidence>
<name>A0A0R2Y9X1_9PSED</name>
<accession>A0A0R2Y9X1</accession>
<dbReference type="AlphaFoldDB" id="A0A0R2Y9X1"/>
<keyword evidence="3" id="KW-0862">Zinc</keyword>
<dbReference type="Proteomes" id="UP000051446">
    <property type="component" value="Unassembled WGS sequence"/>
</dbReference>
<dbReference type="Gene3D" id="3.90.1590.10">
    <property type="entry name" value="glutathione-dependent formaldehyde- activating enzyme (gfa)"/>
    <property type="match status" value="1"/>
</dbReference>
<comment type="caution">
    <text evidence="6">The sequence shown here is derived from an EMBL/GenBank/DDBJ whole genome shotgun (WGS) entry which is preliminary data.</text>
</comment>
<dbReference type="PANTHER" id="PTHR33337:SF40">
    <property type="entry name" value="CENP-V_GFA DOMAIN-CONTAINING PROTEIN-RELATED"/>
    <property type="match status" value="1"/>
</dbReference>
<gene>
    <name evidence="6" type="ORF">TU73_12690</name>
</gene>
<evidence type="ECO:0000256" key="2">
    <source>
        <dbReference type="ARBA" id="ARBA00022723"/>
    </source>
</evidence>
<evidence type="ECO:0000313" key="7">
    <source>
        <dbReference type="Proteomes" id="UP000051446"/>
    </source>
</evidence>
<dbReference type="GO" id="GO:0046872">
    <property type="term" value="F:metal ion binding"/>
    <property type="evidence" value="ECO:0007669"/>
    <property type="project" value="UniProtKB-KW"/>
</dbReference>
<dbReference type="InterPro" id="IPR006913">
    <property type="entry name" value="CENP-V/GFA"/>
</dbReference>
<dbReference type="PROSITE" id="PS51891">
    <property type="entry name" value="CENP_V_GFA"/>
    <property type="match status" value="1"/>
</dbReference>
<dbReference type="Pfam" id="PF04828">
    <property type="entry name" value="GFA"/>
    <property type="match status" value="1"/>
</dbReference>
<dbReference type="GO" id="GO:0016846">
    <property type="term" value="F:carbon-sulfur lyase activity"/>
    <property type="evidence" value="ECO:0007669"/>
    <property type="project" value="InterPro"/>
</dbReference>
<proteinExistence type="inferred from homology"/>
<evidence type="ECO:0000256" key="4">
    <source>
        <dbReference type="ARBA" id="ARBA00023239"/>
    </source>
</evidence>
<dbReference type="InterPro" id="IPR011057">
    <property type="entry name" value="Mss4-like_sf"/>
</dbReference>
<feature type="domain" description="CENP-V/GFA" evidence="5">
    <location>
        <begin position="8"/>
        <end position="111"/>
    </location>
</feature>
<evidence type="ECO:0000256" key="1">
    <source>
        <dbReference type="ARBA" id="ARBA00005495"/>
    </source>
</evidence>
<evidence type="ECO:0000313" key="6">
    <source>
        <dbReference type="EMBL" id="KRP45280.1"/>
    </source>
</evidence>
<dbReference type="EMBL" id="JYLH01000007">
    <property type="protein sequence ID" value="KRP45280.1"/>
    <property type="molecule type" value="Genomic_DNA"/>
</dbReference>
<comment type="similarity">
    <text evidence="1">Belongs to the Gfa family.</text>
</comment>
<keyword evidence="4" id="KW-0456">Lyase</keyword>
<dbReference type="PATRIC" id="fig|75588.4.peg.4949"/>
<sequence>MSDENLPLEGSCRCSQVRFSVSVPPVITMACHCTGCQKMTASAFSLSALFPASGFTVTQGCPVIGGLHGIDRHYVCPHCMSWLFTRPHGVDEFVNVRATLLDNAHDYVPFMETWTSEKLPWASTPAVESFAQLPEPQDFPRLMQAYAALNQSAPAGR</sequence>
<dbReference type="PANTHER" id="PTHR33337">
    <property type="entry name" value="GFA DOMAIN-CONTAINING PROTEIN"/>
    <property type="match status" value="1"/>
</dbReference>
<evidence type="ECO:0000259" key="5">
    <source>
        <dbReference type="PROSITE" id="PS51891"/>
    </source>
</evidence>
<keyword evidence="2" id="KW-0479">Metal-binding</keyword>
<reference evidence="6 7" key="1">
    <citation type="submission" date="2015-02" db="EMBL/GenBank/DDBJ databases">
        <title>Pseudomonas helleri sp. nov. and Pseudomonas weihenstephanensis sp. nov., isolated from raw cows milk.</title>
        <authorList>
            <person name="von Neubeck M."/>
            <person name="Huptas C."/>
            <person name="Wenning M."/>
            <person name="Scherer S."/>
        </authorList>
    </citation>
    <scope>NUCLEOTIDE SEQUENCE [LARGE SCALE GENOMIC DNA]</scope>
    <source>
        <strain evidence="6 7">DSM 17149</strain>
    </source>
</reference>
<dbReference type="SUPFAM" id="SSF51316">
    <property type="entry name" value="Mss4-like"/>
    <property type="match status" value="1"/>
</dbReference>
<organism evidence="6 7">
    <name type="scientific">Pseudomonas libanensis</name>
    <dbReference type="NCBI Taxonomy" id="75588"/>
    <lineage>
        <taxon>Bacteria</taxon>
        <taxon>Pseudomonadati</taxon>
        <taxon>Pseudomonadota</taxon>
        <taxon>Gammaproteobacteria</taxon>
        <taxon>Pseudomonadales</taxon>
        <taxon>Pseudomonadaceae</taxon>
        <taxon>Pseudomonas</taxon>
    </lineage>
</organism>
<dbReference type="RefSeq" id="WP_057012498.1">
    <property type="nucleotide sequence ID" value="NZ_JYLH01000007.1"/>
</dbReference>